<organism evidence="1 2">
    <name type="scientific">Streptomyces badius</name>
    <dbReference type="NCBI Taxonomy" id="1941"/>
    <lineage>
        <taxon>Bacteria</taxon>
        <taxon>Bacillati</taxon>
        <taxon>Actinomycetota</taxon>
        <taxon>Actinomycetes</taxon>
        <taxon>Kitasatosporales</taxon>
        <taxon>Streptomycetaceae</taxon>
        <taxon>Streptomyces</taxon>
    </lineage>
</organism>
<reference evidence="2" key="1">
    <citation type="journal article" date="2019" name="Int. J. Syst. Evol. Microbiol.">
        <title>The Global Catalogue of Microorganisms (GCM) 10K type strain sequencing project: providing services to taxonomists for standard genome sequencing and annotation.</title>
        <authorList>
            <consortium name="The Broad Institute Genomics Platform"/>
            <consortium name="The Broad Institute Genome Sequencing Center for Infectious Disease"/>
            <person name="Wu L."/>
            <person name="Ma J."/>
        </authorList>
    </citation>
    <scope>NUCLEOTIDE SEQUENCE [LARGE SCALE GENOMIC DNA]</scope>
    <source>
        <strain evidence="2">JCM 4350</strain>
    </source>
</reference>
<proteinExistence type="predicted"/>
<dbReference type="Proteomes" id="UP000659767">
    <property type="component" value="Unassembled WGS sequence"/>
</dbReference>
<protein>
    <submittedName>
        <fullName evidence="1">Uncharacterized protein</fullName>
    </submittedName>
</protein>
<gene>
    <name evidence="1" type="ORF">GCM10010253_15850</name>
</gene>
<keyword evidence="2" id="KW-1185">Reference proteome</keyword>
<accession>A0ABQ2SYZ7</accession>
<comment type="caution">
    <text evidence="1">The sequence shown here is derived from an EMBL/GenBank/DDBJ whole genome shotgun (WGS) entry which is preliminary data.</text>
</comment>
<dbReference type="EMBL" id="BMSZ01000003">
    <property type="protein sequence ID" value="GGS42545.1"/>
    <property type="molecule type" value="Genomic_DNA"/>
</dbReference>
<evidence type="ECO:0000313" key="1">
    <source>
        <dbReference type="EMBL" id="GGS42545.1"/>
    </source>
</evidence>
<name>A0ABQ2SYZ7_STRBA</name>
<evidence type="ECO:0000313" key="2">
    <source>
        <dbReference type="Proteomes" id="UP000659767"/>
    </source>
</evidence>
<sequence>MGLVPVREGRGESRAVHREGIGLDQKWSRVPELTAGTSGGLPDAEDAWRVGVGGRGPGAGVCVDRHKIITLGETLAHACGIQPTVARLSQTVNLLGVACDFR</sequence>